<comment type="caution">
    <text evidence="1">The sequence shown here is derived from an EMBL/GenBank/DDBJ whole genome shotgun (WGS) entry which is preliminary data.</text>
</comment>
<keyword evidence="2" id="KW-1185">Reference proteome</keyword>
<name>A0A8S0Q9M2_OLEEU</name>
<accession>A0A8S0Q9M2</accession>
<gene>
    <name evidence="1" type="ORF">OLEA9_A090731</name>
</gene>
<feature type="non-terminal residue" evidence="1">
    <location>
        <position position="1"/>
    </location>
</feature>
<dbReference type="AlphaFoldDB" id="A0A8S0Q9M2"/>
<evidence type="ECO:0000313" key="2">
    <source>
        <dbReference type="Proteomes" id="UP000594638"/>
    </source>
</evidence>
<sequence length="78" mass="8660">KKRTQPHMYLHLKLRLQRPSSHCHHRCSDKIYSAIICSDRVRAASSQHPTQKTHKAAATHARNTTAVVAPTLTLGAAP</sequence>
<dbReference type="EMBL" id="CACTIH010000627">
    <property type="protein sequence ID" value="CAA2961816.1"/>
    <property type="molecule type" value="Genomic_DNA"/>
</dbReference>
<feature type="non-terminal residue" evidence="1">
    <location>
        <position position="78"/>
    </location>
</feature>
<dbReference type="Gramene" id="OE9A090731T1">
    <property type="protein sequence ID" value="OE9A090731C1"/>
    <property type="gene ID" value="OE9A090731"/>
</dbReference>
<evidence type="ECO:0000313" key="1">
    <source>
        <dbReference type="EMBL" id="CAA2961816.1"/>
    </source>
</evidence>
<reference evidence="1 2" key="1">
    <citation type="submission" date="2019-12" db="EMBL/GenBank/DDBJ databases">
        <authorList>
            <person name="Alioto T."/>
            <person name="Alioto T."/>
            <person name="Gomez Garrido J."/>
        </authorList>
    </citation>
    <scope>NUCLEOTIDE SEQUENCE [LARGE SCALE GENOMIC DNA]</scope>
</reference>
<dbReference type="Proteomes" id="UP000594638">
    <property type="component" value="Unassembled WGS sequence"/>
</dbReference>
<protein>
    <submittedName>
        <fullName evidence="1">Uncharacterized protein</fullName>
    </submittedName>
</protein>
<organism evidence="1 2">
    <name type="scientific">Olea europaea subsp. europaea</name>
    <dbReference type="NCBI Taxonomy" id="158383"/>
    <lineage>
        <taxon>Eukaryota</taxon>
        <taxon>Viridiplantae</taxon>
        <taxon>Streptophyta</taxon>
        <taxon>Embryophyta</taxon>
        <taxon>Tracheophyta</taxon>
        <taxon>Spermatophyta</taxon>
        <taxon>Magnoliopsida</taxon>
        <taxon>eudicotyledons</taxon>
        <taxon>Gunneridae</taxon>
        <taxon>Pentapetalae</taxon>
        <taxon>asterids</taxon>
        <taxon>lamiids</taxon>
        <taxon>Lamiales</taxon>
        <taxon>Oleaceae</taxon>
        <taxon>Oleeae</taxon>
        <taxon>Olea</taxon>
    </lineage>
</organism>
<proteinExistence type="predicted"/>